<dbReference type="PANTHER" id="PTHR10938">
    <property type="entry name" value="TRANSLATION INITIATION FACTOR IF-3"/>
    <property type="match status" value="1"/>
</dbReference>
<dbReference type="SUPFAM" id="SSF54364">
    <property type="entry name" value="Translation initiation factor IF3, N-terminal domain"/>
    <property type="match status" value="1"/>
</dbReference>
<dbReference type="InterPro" id="IPR036787">
    <property type="entry name" value="T_IF-3_N_sf"/>
</dbReference>
<feature type="compositionally biased region" description="Basic and acidic residues" evidence="6">
    <location>
        <begin position="181"/>
        <end position="206"/>
    </location>
</feature>
<dbReference type="Proteomes" id="UP000285120">
    <property type="component" value="Unassembled WGS sequence"/>
</dbReference>
<dbReference type="Pfam" id="PF05198">
    <property type="entry name" value="IF3_N"/>
    <property type="match status" value="1"/>
</dbReference>
<dbReference type="RefSeq" id="WP_245960936.1">
    <property type="nucleotide sequence ID" value="NZ_RAPK01000007.1"/>
</dbReference>
<dbReference type="EMBL" id="RAPK01000007">
    <property type="protein sequence ID" value="RKD75727.1"/>
    <property type="molecule type" value="Genomic_DNA"/>
</dbReference>
<keyword evidence="4" id="KW-0963">Cytoplasm</keyword>
<dbReference type="Gene3D" id="3.10.20.80">
    <property type="entry name" value="Translation initiation factor 3 (IF-3), N-terminal domain"/>
    <property type="match status" value="1"/>
</dbReference>
<evidence type="ECO:0000256" key="2">
    <source>
        <dbReference type="ARBA" id="ARBA00022540"/>
    </source>
</evidence>
<accession>A0A419V794</accession>
<comment type="function">
    <text evidence="4">IF-3 binds to the 30S ribosomal subunit and shifts the equilibrium between 70S ribosomes and their 50S and 30S subunits in favor of the free subunits, thus enhancing the availability of 30S subunits on which protein synthesis initiation begins.</text>
</comment>
<keyword evidence="2 4" id="KW-0396">Initiation factor</keyword>
<dbReference type="InterPro" id="IPR036788">
    <property type="entry name" value="T_IF-3_C_sf"/>
</dbReference>
<dbReference type="GO" id="GO:0003743">
    <property type="term" value="F:translation initiation factor activity"/>
    <property type="evidence" value="ECO:0007669"/>
    <property type="project" value="UniProtKB-UniRule"/>
</dbReference>
<keyword evidence="10" id="KW-1185">Reference proteome</keyword>
<dbReference type="NCBIfam" id="TIGR00168">
    <property type="entry name" value="infC"/>
    <property type="match status" value="1"/>
</dbReference>
<proteinExistence type="inferred from homology"/>
<keyword evidence="3 4" id="KW-0648">Protein biosynthesis</keyword>
<comment type="similarity">
    <text evidence="1 4">Belongs to the IF-3 family.</text>
</comment>
<sequence length="206" mass="23771">MLRFKKIRRWLIIRKDVKLNDGIRAREVRLIDANGDQLGVKSKSEALELAQKANLDLVLVAPNAKPPVCRIMDHGKFRYEQQKKDKEARKKQKIINIKEVRLSPNIEEHDYNTKLRNARKFLDKGDKVKAAIRFRGRMITHSDIGKKVLDRLAKDCEDVSTIETKPKMEGRSMFLILAPISDKDKPASDKEKPVSDKDKKDTNEKA</sequence>
<dbReference type="FunFam" id="3.30.110.10:FF:000001">
    <property type="entry name" value="Translation initiation factor IF-3"/>
    <property type="match status" value="1"/>
</dbReference>
<dbReference type="Gene3D" id="3.30.110.10">
    <property type="entry name" value="Translation initiation factor 3 (IF-3), C-terminal domain"/>
    <property type="match status" value="1"/>
</dbReference>
<dbReference type="GO" id="GO:0005829">
    <property type="term" value="C:cytosol"/>
    <property type="evidence" value="ECO:0007669"/>
    <property type="project" value="TreeGrafter"/>
</dbReference>
<evidence type="ECO:0000256" key="6">
    <source>
        <dbReference type="SAM" id="MobiDB-lite"/>
    </source>
</evidence>
<evidence type="ECO:0000259" key="8">
    <source>
        <dbReference type="Pfam" id="PF05198"/>
    </source>
</evidence>
<dbReference type="Pfam" id="PF00707">
    <property type="entry name" value="IF3_C"/>
    <property type="match status" value="1"/>
</dbReference>
<dbReference type="GO" id="GO:0016020">
    <property type="term" value="C:membrane"/>
    <property type="evidence" value="ECO:0007669"/>
    <property type="project" value="TreeGrafter"/>
</dbReference>
<evidence type="ECO:0000313" key="9">
    <source>
        <dbReference type="EMBL" id="RKD75727.1"/>
    </source>
</evidence>
<dbReference type="GO" id="GO:0043022">
    <property type="term" value="F:ribosome binding"/>
    <property type="evidence" value="ECO:0007669"/>
    <property type="project" value="UniProtKB-ARBA"/>
</dbReference>
<evidence type="ECO:0000256" key="5">
    <source>
        <dbReference type="NCBIfam" id="TIGR00168"/>
    </source>
</evidence>
<comment type="subcellular location">
    <subcellularLocation>
        <location evidence="4">Cytoplasm</location>
    </subcellularLocation>
</comment>
<dbReference type="InterPro" id="IPR001288">
    <property type="entry name" value="Translation_initiation_fac_3"/>
</dbReference>
<comment type="caution">
    <text evidence="9">The sequence shown here is derived from an EMBL/GenBank/DDBJ whole genome shotgun (WGS) entry which is preliminary data.</text>
</comment>
<organism evidence="9 10">
    <name type="scientific">Sinobaca qinghaiensis</name>
    <dbReference type="NCBI Taxonomy" id="342944"/>
    <lineage>
        <taxon>Bacteria</taxon>
        <taxon>Bacillati</taxon>
        <taxon>Bacillota</taxon>
        <taxon>Bacilli</taxon>
        <taxon>Bacillales</taxon>
        <taxon>Sporolactobacillaceae</taxon>
        <taxon>Sinobaca</taxon>
    </lineage>
</organism>
<evidence type="ECO:0000259" key="7">
    <source>
        <dbReference type="Pfam" id="PF00707"/>
    </source>
</evidence>
<dbReference type="InterPro" id="IPR019815">
    <property type="entry name" value="Translation_initiation_fac_3_C"/>
</dbReference>
<dbReference type="InterPro" id="IPR019814">
    <property type="entry name" value="Translation_initiation_fac_3_N"/>
</dbReference>
<evidence type="ECO:0000256" key="4">
    <source>
        <dbReference type="HAMAP-Rule" id="MF_00080"/>
    </source>
</evidence>
<dbReference type="PANTHER" id="PTHR10938:SF0">
    <property type="entry name" value="TRANSLATION INITIATION FACTOR IF-3, MITOCHONDRIAL"/>
    <property type="match status" value="1"/>
</dbReference>
<evidence type="ECO:0000256" key="3">
    <source>
        <dbReference type="ARBA" id="ARBA00022917"/>
    </source>
</evidence>
<comment type="subunit">
    <text evidence="4">Monomer.</text>
</comment>
<dbReference type="FunFam" id="3.10.20.80:FF:000001">
    <property type="entry name" value="Translation initiation factor IF-3"/>
    <property type="match status" value="1"/>
</dbReference>
<name>A0A419V794_9BACL</name>
<dbReference type="GO" id="GO:0032790">
    <property type="term" value="P:ribosome disassembly"/>
    <property type="evidence" value="ECO:0007669"/>
    <property type="project" value="TreeGrafter"/>
</dbReference>
<dbReference type="AlphaFoldDB" id="A0A419V794"/>
<feature type="domain" description="Translation initiation factor 3 N-terminal" evidence="8">
    <location>
        <begin position="20"/>
        <end position="88"/>
    </location>
</feature>
<reference evidence="9 10" key="1">
    <citation type="submission" date="2018-09" db="EMBL/GenBank/DDBJ databases">
        <title>Genomic Encyclopedia of Archaeal and Bacterial Type Strains, Phase II (KMG-II): from individual species to whole genera.</title>
        <authorList>
            <person name="Goeker M."/>
        </authorList>
    </citation>
    <scope>NUCLEOTIDE SEQUENCE [LARGE SCALE GENOMIC DNA]</scope>
    <source>
        <strain evidence="9 10">DSM 17008</strain>
    </source>
</reference>
<dbReference type="SUPFAM" id="SSF55200">
    <property type="entry name" value="Translation initiation factor IF3, C-terminal domain"/>
    <property type="match status" value="1"/>
</dbReference>
<gene>
    <name evidence="4" type="primary">infC</name>
    <name evidence="9" type="ORF">ATL39_1429</name>
</gene>
<feature type="domain" description="Translation initiation factor 3 C-terminal" evidence="7">
    <location>
        <begin position="95"/>
        <end position="179"/>
    </location>
</feature>
<dbReference type="HAMAP" id="MF_00080">
    <property type="entry name" value="IF_3"/>
    <property type="match status" value="1"/>
</dbReference>
<evidence type="ECO:0000256" key="1">
    <source>
        <dbReference type="ARBA" id="ARBA00005439"/>
    </source>
</evidence>
<evidence type="ECO:0000313" key="10">
    <source>
        <dbReference type="Proteomes" id="UP000285120"/>
    </source>
</evidence>
<protein>
    <recommendedName>
        <fullName evidence="4 5">Translation initiation factor IF-3</fullName>
    </recommendedName>
</protein>
<feature type="region of interest" description="Disordered" evidence="6">
    <location>
        <begin position="179"/>
        <end position="206"/>
    </location>
</feature>